<accession>A0A9D5HGT7</accession>
<dbReference type="EMBL" id="JAGGNH010000004">
    <property type="protein sequence ID" value="KAJ0976126.1"/>
    <property type="molecule type" value="Genomic_DNA"/>
</dbReference>
<evidence type="ECO:0000256" key="2">
    <source>
        <dbReference type="ARBA" id="ARBA00022472"/>
    </source>
</evidence>
<dbReference type="PANTHER" id="PTHR13068">
    <property type="entry name" value="CGI-12 PROTEIN-RELATED"/>
    <property type="match status" value="1"/>
</dbReference>
<dbReference type="InterPro" id="IPR003690">
    <property type="entry name" value="MTERF"/>
</dbReference>
<name>A0A9D5HGT7_9LILI</name>
<reference evidence="4" key="1">
    <citation type="submission" date="2021-03" db="EMBL/GenBank/DDBJ databases">
        <authorList>
            <person name="Li Z."/>
            <person name="Yang C."/>
        </authorList>
    </citation>
    <scope>NUCLEOTIDE SEQUENCE</scope>
    <source>
        <strain evidence="4">Dzin_1.0</strain>
        <tissue evidence="4">Leaf</tissue>
    </source>
</reference>
<dbReference type="OrthoDB" id="637682at2759"/>
<keyword evidence="3" id="KW-0809">Transit peptide</keyword>
<dbReference type="PANTHER" id="PTHR13068:SF31">
    <property type="entry name" value="TRANSCRIPTION TERMINATION FACTOR MTERF2, CHLOROPLASTIC-LIKE"/>
    <property type="match status" value="1"/>
</dbReference>
<keyword evidence="5" id="KW-1185">Reference proteome</keyword>
<comment type="caution">
    <text evidence="4">The sequence shown here is derived from an EMBL/GenBank/DDBJ whole genome shotgun (WGS) entry which is preliminary data.</text>
</comment>
<organism evidence="4 5">
    <name type="scientific">Dioscorea zingiberensis</name>
    <dbReference type="NCBI Taxonomy" id="325984"/>
    <lineage>
        <taxon>Eukaryota</taxon>
        <taxon>Viridiplantae</taxon>
        <taxon>Streptophyta</taxon>
        <taxon>Embryophyta</taxon>
        <taxon>Tracheophyta</taxon>
        <taxon>Spermatophyta</taxon>
        <taxon>Magnoliopsida</taxon>
        <taxon>Liliopsida</taxon>
        <taxon>Dioscoreales</taxon>
        <taxon>Dioscoreaceae</taxon>
        <taxon>Dioscorea</taxon>
    </lineage>
</organism>
<gene>
    <name evidence="4" type="ORF">J5N97_018091</name>
</gene>
<evidence type="ECO:0000313" key="5">
    <source>
        <dbReference type="Proteomes" id="UP001085076"/>
    </source>
</evidence>
<evidence type="ECO:0000256" key="3">
    <source>
        <dbReference type="ARBA" id="ARBA00022946"/>
    </source>
</evidence>
<comment type="similarity">
    <text evidence="1">Belongs to the mTERF family.</text>
</comment>
<keyword evidence="2" id="KW-0806">Transcription termination</keyword>
<sequence length="360" mass="40657">MSSFLFHRRLISISNHHLHCPKLFSSSSSSSSSTLSSPPEPLLALLKSHNFSDSHISTIISKRPSILRSNATLVLAPKLSFLLSDAAAVPPYLLPDLITSNPSILSRSLDHHLKPVFHLLHSFIDSADDLLLVFRRHWFFSCSLNRCVSPNIAFLLSLGVPRDRIAKLITANPRSLMLKSDVFQANATAVRRAGIEPNNPMFVHALRALNGLRKSTWDSRLRLFEEMGWSEELFYAAFRRAPLFVLVSEEKIRKLTEFFMKEVGFGPEELSLQPKLLMYALEKRVIPRFKVFQVLKEKGLVKKGGKGKGKKVVVNFFTCSDKEFLPRYVARHCERAPELMDVWLLPKVGPMAKVPVIADS</sequence>
<dbReference type="AlphaFoldDB" id="A0A9D5HGT7"/>
<dbReference type="InterPro" id="IPR038538">
    <property type="entry name" value="MTERF_sf"/>
</dbReference>
<reference evidence="4" key="2">
    <citation type="journal article" date="2022" name="Hortic Res">
        <title>The genome of Dioscorea zingiberensis sheds light on the biosynthesis, origin and evolution of the medicinally important diosgenin saponins.</title>
        <authorList>
            <person name="Li Y."/>
            <person name="Tan C."/>
            <person name="Li Z."/>
            <person name="Guo J."/>
            <person name="Li S."/>
            <person name="Chen X."/>
            <person name="Wang C."/>
            <person name="Dai X."/>
            <person name="Yang H."/>
            <person name="Song W."/>
            <person name="Hou L."/>
            <person name="Xu J."/>
            <person name="Tong Z."/>
            <person name="Xu A."/>
            <person name="Yuan X."/>
            <person name="Wang W."/>
            <person name="Yang Q."/>
            <person name="Chen L."/>
            <person name="Sun Z."/>
            <person name="Wang K."/>
            <person name="Pan B."/>
            <person name="Chen J."/>
            <person name="Bao Y."/>
            <person name="Liu F."/>
            <person name="Qi X."/>
            <person name="Gang D.R."/>
            <person name="Wen J."/>
            <person name="Li J."/>
        </authorList>
    </citation>
    <scope>NUCLEOTIDE SEQUENCE</scope>
    <source>
        <strain evidence="4">Dzin_1.0</strain>
    </source>
</reference>
<dbReference type="Pfam" id="PF02536">
    <property type="entry name" value="mTERF"/>
    <property type="match status" value="2"/>
</dbReference>
<dbReference type="Gene3D" id="1.25.70.10">
    <property type="entry name" value="Transcription termination factor 3, mitochondrial"/>
    <property type="match status" value="1"/>
</dbReference>
<protein>
    <submittedName>
        <fullName evidence="4">Uncharacterized protein</fullName>
    </submittedName>
</protein>
<keyword evidence="2" id="KW-0804">Transcription</keyword>
<dbReference type="GO" id="GO:0003676">
    <property type="term" value="F:nucleic acid binding"/>
    <property type="evidence" value="ECO:0007669"/>
    <property type="project" value="InterPro"/>
</dbReference>
<dbReference type="Proteomes" id="UP001085076">
    <property type="component" value="Miscellaneous, Linkage group lg04"/>
</dbReference>
<dbReference type="SMART" id="SM00733">
    <property type="entry name" value="Mterf"/>
    <property type="match status" value="7"/>
</dbReference>
<evidence type="ECO:0000313" key="4">
    <source>
        <dbReference type="EMBL" id="KAJ0976126.1"/>
    </source>
</evidence>
<dbReference type="FunFam" id="1.25.70.10:FF:000001">
    <property type="entry name" value="Mitochondrial transcription termination factor-like"/>
    <property type="match status" value="1"/>
</dbReference>
<evidence type="ECO:0000256" key="1">
    <source>
        <dbReference type="ARBA" id="ARBA00007692"/>
    </source>
</evidence>
<dbReference type="GO" id="GO:0006353">
    <property type="term" value="P:DNA-templated transcription termination"/>
    <property type="evidence" value="ECO:0007669"/>
    <property type="project" value="UniProtKB-KW"/>
</dbReference>
<proteinExistence type="inferred from homology"/>
<keyword evidence="2" id="KW-0805">Transcription regulation</keyword>